<dbReference type="InterPro" id="IPR000477">
    <property type="entry name" value="RT_dom"/>
</dbReference>
<dbReference type="CDD" id="cd01651">
    <property type="entry name" value="RT_G2_intron"/>
    <property type="match status" value="1"/>
</dbReference>
<proteinExistence type="inferred from homology"/>
<dbReference type="Pfam" id="PF00078">
    <property type="entry name" value="RVT_1"/>
    <property type="match status" value="1"/>
</dbReference>
<dbReference type="InterPro" id="IPR051083">
    <property type="entry name" value="GrpII_Intron_Splice-Mob/Def"/>
</dbReference>
<reference evidence="3 4" key="1">
    <citation type="submission" date="2020-06" db="EMBL/GenBank/DDBJ databases">
        <title>High-quality draft genome of sulfate reducer Desulfobacter latus type strain AcrS2 isolated from marine sediment.</title>
        <authorList>
            <person name="Hoppe M."/>
            <person name="Larsen C.K."/>
            <person name="Marshall I.P.G."/>
            <person name="Schramm A."/>
            <person name="Marietou A.G."/>
        </authorList>
    </citation>
    <scope>NUCLEOTIDE SEQUENCE [LARGE SCALE GENOMIC DNA]</scope>
    <source>
        <strain evidence="3 4">AcRS2</strain>
    </source>
</reference>
<dbReference type="PANTHER" id="PTHR34047:SF8">
    <property type="entry name" value="PROTEIN YKFC"/>
    <property type="match status" value="1"/>
</dbReference>
<protein>
    <recommendedName>
        <fullName evidence="2">Reverse transcriptase domain-containing protein</fullName>
    </recommendedName>
</protein>
<evidence type="ECO:0000259" key="2">
    <source>
        <dbReference type="Pfam" id="PF00078"/>
    </source>
</evidence>
<evidence type="ECO:0000256" key="1">
    <source>
        <dbReference type="ARBA" id="ARBA00034120"/>
    </source>
</evidence>
<comment type="caution">
    <text evidence="3">The sequence shown here is derived from an EMBL/GenBank/DDBJ whole genome shotgun (WGS) entry which is preliminary data.</text>
</comment>
<dbReference type="AlphaFoldDB" id="A0A850T184"/>
<feature type="domain" description="Reverse transcriptase" evidence="2">
    <location>
        <begin position="64"/>
        <end position="174"/>
    </location>
</feature>
<keyword evidence="4" id="KW-1185">Reference proteome</keyword>
<sequence length="217" mass="24573">MEMILERNNIIRAWKQVCANKGAPGVDGMKTSQLGNYLAKHWPEIEQDLLNCKHKPLPVKRKEIPKPDGGVRLLGIPTVLDRFIQQAIAQTLEQVWEPFFSEYSYGFRPGKSAHDAVVQGKRYMVECYTYVVDMDLSKFFDRVSHDRLMSRLAGRIKDKRVLKLIRQYLRSGVMISGATIPTEDGKILKPGFGTLRNLVLLTMMPCFAAMPGKSTGT</sequence>
<accession>A0A850T184</accession>
<dbReference type="Proteomes" id="UP000553343">
    <property type="component" value="Unassembled WGS sequence"/>
</dbReference>
<dbReference type="EMBL" id="JACADJ010000059">
    <property type="protein sequence ID" value="NWH06100.1"/>
    <property type="molecule type" value="Genomic_DNA"/>
</dbReference>
<gene>
    <name evidence="3" type="ORF">HXW94_14085</name>
</gene>
<name>A0A850T184_9BACT</name>
<dbReference type="PANTHER" id="PTHR34047">
    <property type="entry name" value="NUCLEAR INTRON MATURASE 1, MITOCHONDRIAL-RELATED"/>
    <property type="match status" value="1"/>
</dbReference>
<dbReference type="SUPFAM" id="SSF56672">
    <property type="entry name" value="DNA/RNA polymerases"/>
    <property type="match status" value="1"/>
</dbReference>
<comment type="similarity">
    <text evidence="1">Belongs to the bacterial reverse transcriptase family.</text>
</comment>
<organism evidence="3 4">
    <name type="scientific">Desulfobacter latus</name>
    <dbReference type="NCBI Taxonomy" id="2292"/>
    <lineage>
        <taxon>Bacteria</taxon>
        <taxon>Pseudomonadati</taxon>
        <taxon>Thermodesulfobacteriota</taxon>
        <taxon>Desulfobacteria</taxon>
        <taxon>Desulfobacterales</taxon>
        <taxon>Desulfobacteraceae</taxon>
        <taxon>Desulfobacter</taxon>
    </lineage>
</organism>
<evidence type="ECO:0000313" key="4">
    <source>
        <dbReference type="Proteomes" id="UP000553343"/>
    </source>
</evidence>
<evidence type="ECO:0000313" key="3">
    <source>
        <dbReference type="EMBL" id="NWH06100.1"/>
    </source>
</evidence>
<dbReference type="InterPro" id="IPR043502">
    <property type="entry name" value="DNA/RNA_pol_sf"/>
</dbReference>